<evidence type="ECO:0000256" key="8">
    <source>
        <dbReference type="ARBA" id="ARBA00023134"/>
    </source>
</evidence>
<comment type="cofactor">
    <cofactor evidence="11">
        <name>Zn(2+)</name>
        <dbReference type="ChEBI" id="CHEBI:29105"/>
    </cofactor>
    <text evidence="11">Binds 1 zinc ion per subunit.</text>
</comment>
<comment type="caution">
    <text evidence="13">The sequence shown here is derived from an EMBL/GenBank/DDBJ whole genome shotgun (WGS) entry which is preliminary data.</text>
</comment>
<dbReference type="EC" id="3.5.4.25" evidence="11"/>
<dbReference type="Proteomes" id="UP000650081">
    <property type="component" value="Unassembled WGS sequence"/>
</dbReference>
<dbReference type="GO" id="GO:0008686">
    <property type="term" value="F:3,4-dihydroxy-2-butanone-4-phosphate synthase activity"/>
    <property type="evidence" value="ECO:0007669"/>
    <property type="project" value="TreeGrafter"/>
</dbReference>
<comment type="catalytic activity">
    <reaction evidence="10 11">
        <text>GTP + 4 H2O = 2,5-diamino-6-hydroxy-4-(5-phosphoribosylamino)-pyrimidine + formate + 2 phosphate + 3 H(+)</text>
        <dbReference type="Rhea" id="RHEA:23704"/>
        <dbReference type="ChEBI" id="CHEBI:15377"/>
        <dbReference type="ChEBI" id="CHEBI:15378"/>
        <dbReference type="ChEBI" id="CHEBI:15740"/>
        <dbReference type="ChEBI" id="CHEBI:37565"/>
        <dbReference type="ChEBI" id="CHEBI:43474"/>
        <dbReference type="ChEBI" id="CHEBI:58614"/>
        <dbReference type="EC" id="3.5.4.25"/>
    </reaction>
</comment>
<dbReference type="PANTHER" id="PTHR21327">
    <property type="entry name" value="GTP CYCLOHYDROLASE II-RELATED"/>
    <property type="match status" value="1"/>
</dbReference>
<evidence type="ECO:0000256" key="4">
    <source>
        <dbReference type="ARBA" id="ARBA00022723"/>
    </source>
</evidence>
<keyword evidence="5 11" id="KW-0547">Nucleotide-binding</keyword>
<evidence type="ECO:0000256" key="5">
    <source>
        <dbReference type="ARBA" id="ARBA00022741"/>
    </source>
</evidence>
<comment type="similarity">
    <text evidence="2">In the N-terminal section; belongs to the DHBP synthase family.</text>
</comment>
<evidence type="ECO:0000256" key="7">
    <source>
        <dbReference type="ARBA" id="ARBA00022833"/>
    </source>
</evidence>
<dbReference type="GO" id="GO:0005525">
    <property type="term" value="F:GTP binding"/>
    <property type="evidence" value="ECO:0007669"/>
    <property type="project" value="UniProtKB-KW"/>
</dbReference>
<accession>A0A923TA19</accession>
<feature type="binding site" evidence="11">
    <location>
        <begin position="65"/>
        <end position="69"/>
    </location>
    <ligand>
        <name>GTP</name>
        <dbReference type="ChEBI" id="CHEBI:37565"/>
    </ligand>
</feature>
<dbReference type="HAMAP" id="MF_00179">
    <property type="entry name" value="RibA"/>
    <property type="match status" value="1"/>
</dbReference>
<feature type="active site" description="Proton acceptor" evidence="11">
    <location>
        <position position="141"/>
    </location>
</feature>
<dbReference type="FunFam" id="3.40.50.10990:FF:000001">
    <property type="entry name" value="Riboflavin biosynthesis protein RibBA"/>
    <property type="match status" value="1"/>
</dbReference>
<reference evidence="13" key="1">
    <citation type="submission" date="2020-08" db="EMBL/GenBank/DDBJ databases">
        <title>Lewinella bacteria from marine environments.</title>
        <authorList>
            <person name="Zhong Y."/>
        </authorList>
    </citation>
    <scope>NUCLEOTIDE SEQUENCE</scope>
    <source>
        <strain evidence="13">KCTC 42187</strain>
    </source>
</reference>
<protein>
    <recommendedName>
        <fullName evidence="11">GTP cyclohydrolase-2</fullName>
        <ecNumber evidence="11">3.5.4.25</ecNumber>
    </recommendedName>
    <alternativeName>
        <fullName evidence="11">GTP cyclohydrolase II</fullName>
    </alternativeName>
</protein>
<dbReference type="AlphaFoldDB" id="A0A923TA19"/>
<keyword evidence="3 11" id="KW-0686">Riboflavin biosynthesis</keyword>
<dbReference type="GO" id="GO:0009231">
    <property type="term" value="P:riboflavin biosynthetic process"/>
    <property type="evidence" value="ECO:0007669"/>
    <property type="project" value="UniProtKB-UniRule"/>
</dbReference>
<dbReference type="EMBL" id="JACSIT010000141">
    <property type="protein sequence ID" value="MBC6995683.1"/>
    <property type="molecule type" value="Genomic_DNA"/>
</dbReference>
<gene>
    <name evidence="11 13" type="primary">ribA</name>
    <name evidence="13" type="ORF">H9S92_16070</name>
</gene>
<evidence type="ECO:0000313" key="13">
    <source>
        <dbReference type="EMBL" id="MBC6995683.1"/>
    </source>
</evidence>
<dbReference type="NCBIfam" id="TIGR00505">
    <property type="entry name" value="ribA"/>
    <property type="match status" value="1"/>
</dbReference>
<dbReference type="GO" id="GO:0005829">
    <property type="term" value="C:cytosol"/>
    <property type="evidence" value="ECO:0007669"/>
    <property type="project" value="TreeGrafter"/>
</dbReference>
<keyword evidence="4 11" id="KW-0479">Metal-binding</keyword>
<feature type="binding site" evidence="11">
    <location>
        <position position="169"/>
    </location>
    <ligand>
        <name>GTP</name>
        <dbReference type="ChEBI" id="CHEBI:37565"/>
    </ligand>
</feature>
<dbReference type="RefSeq" id="WP_187467711.1">
    <property type="nucleotide sequence ID" value="NZ_JACSIT010000141.1"/>
</dbReference>
<keyword evidence="8 11" id="KW-0342">GTP-binding</keyword>
<evidence type="ECO:0000256" key="3">
    <source>
        <dbReference type="ARBA" id="ARBA00022619"/>
    </source>
</evidence>
<feature type="binding site" evidence="11">
    <location>
        <position position="129"/>
    </location>
    <ligand>
        <name>GTP</name>
        <dbReference type="ChEBI" id="CHEBI:37565"/>
    </ligand>
</feature>
<evidence type="ECO:0000256" key="9">
    <source>
        <dbReference type="ARBA" id="ARBA00043932"/>
    </source>
</evidence>
<comment type="pathway">
    <text evidence="1 11">Cofactor biosynthesis; riboflavin biosynthesis; 5-amino-6-(D-ribitylamino)uracil from GTP: step 1/4.</text>
</comment>
<dbReference type="PANTHER" id="PTHR21327:SF18">
    <property type="entry name" value="3,4-DIHYDROXY-2-BUTANONE 4-PHOSPHATE SYNTHASE"/>
    <property type="match status" value="1"/>
</dbReference>
<dbReference type="GO" id="GO:0008270">
    <property type="term" value="F:zinc ion binding"/>
    <property type="evidence" value="ECO:0007669"/>
    <property type="project" value="UniProtKB-UniRule"/>
</dbReference>
<dbReference type="Pfam" id="PF00925">
    <property type="entry name" value="GTP_cyclohydro2"/>
    <property type="match status" value="1"/>
</dbReference>
<keyword evidence="6 11" id="KW-0378">Hydrolase</keyword>
<comment type="similarity">
    <text evidence="11">Belongs to the GTP cyclohydrolase II family.</text>
</comment>
<name>A0A923TA19_9BACT</name>
<evidence type="ECO:0000256" key="11">
    <source>
        <dbReference type="HAMAP-Rule" id="MF_00179"/>
    </source>
</evidence>
<feature type="binding site" evidence="11">
    <location>
        <position position="83"/>
    </location>
    <ligand>
        <name>Zn(2+)</name>
        <dbReference type="ChEBI" id="CHEBI:29105"/>
        <note>catalytic</note>
    </ligand>
</feature>
<evidence type="ECO:0000313" key="14">
    <source>
        <dbReference type="Proteomes" id="UP000650081"/>
    </source>
</evidence>
<feature type="binding site" evidence="11">
    <location>
        <position position="70"/>
    </location>
    <ligand>
        <name>Zn(2+)</name>
        <dbReference type="ChEBI" id="CHEBI:29105"/>
        <note>catalytic</note>
    </ligand>
</feature>
<dbReference type="InterPro" id="IPR000926">
    <property type="entry name" value="RibA"/>
</dbReference>
<dbReference type="NCBIfam" id="NF001591">
    <property type="entry name" value="PRK00393.1"/>
    <property type="match status" value="1"/>
</dbReference>
<feature type="binding site" evidence="11">
    <location>
        <position position="164"/>
    </location>
    <ligand>
        <name>GTP</name>
        <dbReference type="ChEBI" id="CHEBI:37565"/>
    </ligand>
</feature>
<evidence type="ECO:0000259" key="12">
    <source>
        <dbReference type="Pfam" id="PF00925"/>
    </source>
</evidence>
<feature type="binding site" evidence="11">
    <location>
        <begin position="107"/>
        <end position="109"/>
    </location>
    <ligand>
        <name>GTP</name>
        <dbReference type="ChEBI" id="CHEBI:37565"/>
    </ligand>
</feature>
<keyword evidence="7 11" id="KW-0862">Zinc</keyword>
<dbReference type="InterPro" id="IPR032677">
    <property type="entry name" value="GTP_cyclohydro_II"/>
</dbReference>
<proteinExistence type="inferred from homology"/>
<dbReference type="Gene3D" id="3.40.50.10990">
    <property type="entry name" value="GTP cyclohydrolase II"/>
    <property type="match status" value="1"/>
</dbReference>
<organism evidence="13 14">
    <name type="scientific">Neolewinella lacunae</name>
    <dbReference type="NCBI Taxonomy" id="1517758"/>
    <lineage>
        <taxon>Bacteria</taxon>
        <taxon>Pseudomonadati</taxon>
        <taxon>Bacteroidota</taxon>
        <taxon>Saprospiria</taxon>
        <taxon>Saprospirales</taxon>
        <taxon>Lewinellaceae</taxon>
        <taxon>Neolewinella</taxon>
    </lineage>
</organism>
<sequence>MVVLGAPSIIPSTSATAAVRRAEALIPTPFGDFRMLAYADEPDAYAPHLALVHPEMKPDTEVIVRIHSECITGDLFGSKRCDCGEQLNRSMRIVSAGKGILIYLRQEGRGIGIINKLKAYQLQDHGMDTIQANVHLGLEIDARHYEVAQEMLADLGISKIQLLTNNPEKIEAFENGPVEVVRRLPIIIDPGKENLAYLRTKEISMGHWLKL</sequence>
<feature type="binding site" evidence="11">
    <location>
        <position position="81"/>
    </location>
    <ligand>
        <name>Zn(2+)</name>
        <dbReference type="ChEBI" id="CHEBI:29105"/>
        <note>catalytic</note>
    </ligand>
</feature>
<evidence type="ECO:0000256" key="6">
    <source>
        <dbReference type="ARBA" id="ARBA00022801"/>
    </source>
</evidence>
<evidence type="ECO:0000256" key="2">
    <source>
        <dbReference type="ARBA" id="ARBA00005520"/>
    </source>
</evidence>
<feature type="binding site" evidence="11">
    <location>
        <position position="86"/>
    </location>
    <ligand>
        <name>GTP</name>
        <dbReference type="ChEBI" id="CHEBI:37565"/>
    </ligand>
</feature>
<dbReference type="SUPFAM" id="SSF142695">
    <property type="entry name" value="RibA-like"/>
    <property type="match status" value="1"/>
</dbReference>
<dbReference type="CDD" id="cd00641">
    <property type="entry name" value="GTP_cyclohydro2"/>
    <property type="match status" value="1"/>
</dbReference>
<comment type="function">
    <text evidence="9 11">Catalyzes the conversion of GTP to 2,5-diamino-6-ribosylamino-4(3H)-pyrimidinone 5'-phosphate (DARP), formate and pyrophosphate.</text>
</comment>
<dbReference type="GO" id="GO:0003935">
    <property type="term" value="F:GTP cyclohydrolase II activity"/>
    <property type="evidence" value="ECO:0007669"/>
    <property type="project" value="UniProtKB-UniRule"/>
</dbReference>
<evidence type="ECO:0000256" key="10">
    <source>
        <dbReference type="ARBA" id="ARBA00049295"/>
    </source>
</evidence>
<evidence type="ECO:0000256" key="1">
    <source>
        <dbReference type="ARBA" id="ARBA00004853"/>
    </source>
</evidence>
<feature type="domain" description="GTP cyclohydrolase II" evidence="12">
    <location>
        <begin position="21"/>
        <end position="185"/>
    </location>
</feature>
<feature type="active site" description="Nucleophile" evidence="11">
    <location>
        <position position="143"/>
    </location>
</feature>
<keyword evidence="14" id="KW-1185">Reference proteome</keyword>
<dbReference type="InterPro" id="IPR036144">
    <property type="entry name" value="RibA-like_sf"/>
</dbReference>